<dbReference type="GO" id="GO:0033214">
    <property type="term" value="P:siderophore-iron import into cell"/>
    <property type="evidence" value="ECO:0007669"/>
    <property type="project" value="TreeGrafter"/>
</dbReference>
<gene>
    <name evidence="14" type="ORF">ACY05_03220</name>
</gene>
<dbReference type="InterPro" id="IPR036942">
    <property type="entry name" value="Beta-barrel_TonB_sf"/>
</dbReference>
<dbReference type="CDD" id="cd01347">
    <property type="entry name" value="ligand_gated_channel"/>
    <property type="match status" value="1"/>
</dbReference>
<dbReference type="Gene3D" id="2.40.170.20">
    <property type="entry name" value="TonB-dependent receptor, beta-barrel domain"/>
    <property type="match status" value="1"/>
</dbReference>
<dbReference type="Pfam" id="PF00593">
    <property type="entry name" value="TonB_dep_Rec_b-barrel"/>
    <property type="match status" value="1"/>
</dbReference>
<keyword evidence="10 11" id="KW-0998">Cell outer membrane</keyword>
<dbReference type="Pfam" id="PF07715">
    <property type="entry name" value="Plug"/>
    <property type="match status" value="1"/>
</dbReference>
<feature type="short sequence motif" description="TonB C-terminal box" evidence="12">
    <location>
        <begin position="673"/>
        <end position="690"/>
    </location>
</feature>
<dbReference type="OrthoDB" id="9760494at2"/>
<dbReference type="PANTHER" id="PTHR30442:SF0">
    <property type="entry name" value="FE(3+) DICITRATE TRANSPORT PROTEIN FECA"/>
    <property type="match status" value="1"/>
</dbReference>
<dbReference type="InterPro" id="IPR039426">
    <property type="entry name" value="TonB-dep_rcpt-like"/>
</dbReference>
<dbReference type="PROSITE" id="PS52016">
    <property type="entry name" value="TONB_DEPENDENT_REC_3"/>
    <property type="match status" value="1"/>
</dbReference>
<evidence type="ECO:0000256" key="4">
    <source>
        <dbReference type="ARBA" id="ARBA00022452"/>
    </source>
</evidence>
<keyword evidence="9 14" id="KW-0675">Receptor</keyword>
<protein>
    <submittedName>
        <fullName evidence="14">TonB-dependent receptor</fullName>
    </submittedName>
</protein>
<evidence type="ECO:0000256" key="2">
    <source>
        <dbReference type="ARBA" id="ARBA00009810"/>
    </source>
</evidence>
<evidence type="ECO:0000256" key="5">
    <source>
        <dbReference type="ARBA" id="ARBA00022692"/>
    </source>
</evidence>
<evidence type="ECO:0000256" key="7">
    <source>
        <dbReference type="ARBA" id="ARBA00023077"/>
    </source>
</evidence>
<evidence type="ECO:0000256" key="10">
    <source>
        <dbReference type="ARBA" id="ARBA00023237"/>
    </source>
</evidence>
<dbReference type="PROSITE" id="PS01156">
    <property type="entry name" value="TONB_DEPENDENT_REC_2"/>
    <property type="match status" value="1"/>
</dbReference>
<dbReference type="InterPro" id="IPR037066">
    <property type="entry name" value="Plug_dom_sf"/>
</dbReference>
<dbReference type="PANTHER" id="PTHR30442">
    <property type="entry name" value="IRON III DICITRATE TRANSPORT PROTEIN FECA"/>
    <property type="match status" value="1"/>
</dbReference>
<keyword evidence="8 11" id="KW-0472">Membrane</keyword>
<proteinExistence type="inferred from homology"/>
<evidence type="ECO:0000256" key="6">
    <source>
        <dbReference type="ARBA" id="ARBA00022729"/>
    </source>
</evidence>
<keyword evidence="15" id="KW-1185">Reference proteome</keyword>
<keyword evidence="3 11" id="KW-0813">Transport</keyword>
<reference evidence="14 15" key="1">
    <citation type="journal article" date="2016" name="ISME J.">
        <title>Integrated multi-omics analyses reveal the biochemical mechanisms and phylogenetic relevance of anaerobic androgen biodegradation in the environment.</title>
        <authorList>
            <person name="Yang F.C."/>
            <person name="Chen Y.L."/>
            <person name="Tang S.L."/>
            <person name="Yu C.P."/>
            <person name="Wang P.H."/>
            <person name="Ismail W."/>
            <person name="Wang C.H."/>
            <person name="Ding J.Y."/>
            <person name="Yang C.Y."/>
            <person name="Yang C.Y."/>
            <person name="Chiang Y.R."/>
        </authorList>
    </citation>
    <scope>NUCLEOTIDE SEQUENCE [LARGE SCALE GENOMIC DNA]</scope>
    <source>
        <strain evidence="14 15">DSM 13999</strain>
    </source>
</reference>
<keyword evidence="6" id="KW-0732">Signal</keyword>
<dbReference type="AlphaFoldDB" id="A0A656ZCW4"/>
<evidence type="ECO:0000256" key="1">
    <source>
        <dbReference type="ARBA" id="ARBA00004571"/>
    </source>
</evidence>
<evidence type="ECO:0000256" key="11">
    <source>
        <dbReference type="PROSITE-ProRule" id="PRU01360"/>
    </source>
</evidence>
<evidence type="ECO:0000313" key="15">
    <source>
        <dbReference type="Proteomes" id="UP000243416"/>
    </source>
</evidence>
<organism evidence="14 15">
    <name type="scientific">Sterolibacterium denitrificans</name>
    <dbReference type="NCBI Taxonomy" id="157592"/>
    <lineage>
        <taxon>Bacteria</taxon>
        <taxon>Pseudomonadati</taxon>
        <taxon>Pseudomonadota</taxon>
        <taxon>Betaproteobacteria</taxon>
        <taxon>Nitrosomonadales</taxon>
        <taxon>Sterolibacteriaceae</taxon>
        <taxon>Sterolibacterium</taxon>
    </lineage>
</organism>
<evidence type="ECO:0000256" key="12">
    <source>
        <dbReference type="PROSITE-ProRule" id="PRU10144"/>
    </source>
</evidence>
<accession>A0A656ZCW4</accession>
<keyword evidence="4 11" id="KW-1134">Transmembrane beta strand</keyword>
<comment type="caution">
    <text evidence="14">The sequence shown here is derived from an EMBL/GenBank/DDBJ whole genome shotgun (WGS) entry which is preliminary data.</text>
</comment>
<keyword evidence="7 13" id="KW-0798">TonB box</keyword>
<dbReference type="RefSeq" id="WP_067170606.1">
    <property type="nucleotide sequence ID" value="NZ_LT837803.1"/>
</dbReference>
<dbReference type="InterPro" id="IPR010917">
    <property type="entry name" value="TonB_rcpt_CS"/>
</dbReference>
<dbReference type="InterPro" id="IPR000531">
    <property type="entry name" value="Beta-barrel_TonB"/>
</dbReference>
<comment type="similarity">
    <text evidence="2 11 13">Belongs to the TonB-dependent receptor family.</text>
</comment>
<dbReference type="GO" id="GO:0009279">
    <property type="term" value="C:cell outer membrane"/>
    <property type="evidence" value="ECO:0007669"/>
    <property type="project" value="UniProtKB-SubCell"/>
</dbReference>
<evidence type="ECO:0000313" key="14">
    <source>
        <dbReference type="EMBL" id="KYC29516.1"/>
    </source>
</evidence>
<evidence type="ECO:0000256" key="9">
    <source>
        <dbReference type="ARBA" id="ARBA00023170"/>
    </source>
</evidence>
<dbReference type="InterPro" id="IPR012910">
    <property type="entry name" value="Plug_dom"/>
</dbReference>
<evidence type="ECO:0000256" key="8">
    <source>
        <dbReference type="ARBA" id="ARBA00023136"/>
    </source>
</evidence>
<dbReference type="EMBL" id="LFZK01000001">
    <property type="protein sequence ID" value="KYC29516.1"/>
    <property type="molecule type" value="Genomic_DNA"/>
</dbReference>
<name>A0A656ZCW4_9PROT</name>
<evidence type="ECO:0000256" key="13">
    <source>
        <dbReference type="RuleBase" id="RU003357"/>
    </source>
</evidence>
<comment type="subcellular location">
    <subcellularLocation>
        <location evidence="1 11">Cell outer membrane</location>
        <topology evidence="1 11">Multi-pass membrane protein</topology>
    </subcellularLocation>
</comment>
<keyword evidence="5 11" id="KW-0812">Transmembrane</keyword>
<dbReference type="Proteomes" id="UP000243416">
    <property type="component" value="Unassembled WGS sequence"/>
</dbReference>
<dbReference type="Gene3D" id="2.170.130.10">
    <property type="entry name" value="TonB-dependent receptor, plug domain"/>
    <property type="match status" value="1"/>
</dbReference>
<sequence>MPQKSRIFRRRVFVPAQTTMAVMLAMGYPAHALSSEIVLPRINVVAGGEDAIVKQPGSVSIVGPADLERIQPLSTEDALRTVPGIHIKGEEESAIVANIGMRGLSAADYKSLILEDGVPVAPGLFVGNQRYYNPRIQRMEEIEVLKGAAALRYGPNTIGGVINYKTKEPIDGVSIAGRIGSHNYREATLEAGGKSPSGEAKAGLFYTRAKSDGFQGKGFDMEDLMLKGGMALGNDQWVSFKFTHHENDANISYRGLFLDAYKAGASYNPAPDDWFLTKRKSLDLNHQWEINPDTTLNTLVYWSDMSRDYWRFAVDNAASTAAGRWVYTNTVNGNNRAFERVGLDSRLTINHKSFGFNNKAEIGVRIMDEEMVDQGVTATRANPRSGTISTDRVDSATGYALFGENRFDVTDKLSITPGLRIEHYEQKRHDRQNSANDGKSSNTEYLPGIGATYWLSPGTQLYGSVYKAFSPPLNSQSIVTGLDQQLDAEKSLNIEAGIRGQSGKLRYELTVFQMDFDNQITPAISGGLTNANAGSTLHRGLETAFGYSWDNGFSLDTNLTWIPTADYREDRGGGVNKGNRLPYSPEWLANVTLAYVSGPMQVALAGRYVDEQYGHGDNTDPITGSGNNIWKGKLPSYHTFDLTGTYALSKQLKLTAAIKNLTDERYIAGLRQGIYAGAERSLEIGAKYVF</sequence>
<dbReference type="SUPFAM" id="SSF56935">
    <property type="entry name" value="Porins"/>
    <property type="match status" value="1"/>
</dbReference>
<evidence type="ECO:0000256" key="3">
    <source>
        <dbReference type="ARBA" id="ARBA00022448"/>
    </source>
</evidence>